<dbReference type="SMART" id="SM00220">
    <property type="entry name" value="S_TKc"/>
    <property type="match status" value="1"/>
</dbReference>
<dbReference type="GO" id="GO:0000749">
    <property type="term" value="P:response to pheromone triggering conjugation with cellular fusion"/>
    <property type="evidence" value="ECO:0007669"/>
    <property type="project" value="UniProtKB-ARBA"/>
</dbReference>
<dbReference type="SUPFAM" id="SSF56112">
    <property type="entry name" value="Protein kinase-like (PK-like)"/>
    <property type="match status" value="1"/>
</dbReference>
<dbReference type="OrthoDB" id="432483at2759"/>
<evidence type="ECO:0000256" key="10">
    <source>
        <dbReference type="SAM" id="MobiDB-lite"/>
    </source>
</evidence>
<keyword evidence="5" id="KW-0547">Nucleotide-binding</keyword>
<dbReference type="EC" id="2.7.11.1" evidence="2"/>
<comment type="catalytic activity">
    <reaction evidence="9">
        <text>L-seryl-[protein] + ATP = O-phospho-L-seryl-[protein] + ADP + H(+)</text>
        <dbReference type="Rhea" id="RHEA:17989"/>
        <dbReference type="Rhea" id="RHEA-COMP:9863"/>
        <dbReference type="Rhea" id="RHEA-COMP:11604"/>
        <dbReference type="ChEBI" id="CHEBI:15378"/>
        <dbReference type="ChEBI" id="CHEBI:29999"/>
        <dbReference type="ChEBI" id="CHEBI:30616"/>
        <dbReference type="ChEBI" id="CHEBI:83421"/>
        <dbReference type="ChEBI" id="CHEBI:456216"/>
        <dbReference type="EC" id="2.7.11.1"/>
    </reaction>
</comment>
<keyword evidence="7" id="KW-0067">ATP-binding</keyword>
<dbReference type="Pfam" id="PF00069">
    <property type="entry name" value="Pkinase"/>
    <property type="match status" value="1"/>
</dbReference>
<feature type="region of interest" description="Disordered" evidence="10">
    <location>
        <begin position="1"/>
        <end position="173"/>
    </location>
</feature>
<sequence length="870" mass="93598">MFGDDLRAPPAIKDDGVMRRTRSISLSRWFRSDTSAPPSPPPPPVSAPPLPVEVTPDPEYSPDIPPTEPVGEPLAQPQTNKPPLVKLRSFFRMSQPPEPFPSVDDNGDNLAANEANIATPRAPSVPNSKSKSSGSASDTPQAAGGGSVDRPPSAPSDPSEDQDSSTSSHNFIKVDNLVKLLLRKRASSSPLQSHISPEGDGDNEAEAKPAAKSPSPPMPQSPPNPMDASRRQSVPLSSPKIMAPTAPSAPPYGASAGYSAGYGAGYGANAGDVASGQAAPVLSSTYFQHQGVPPHAETDQLVPPRQYYDNGSGVQVQLRHHDSVVSLGDGADSNQPSPRLRPRSPEKKPPMIPEAAEAPVRASDDSIGMRAYTPEDHPTSTSTSDQTLEPPGGLAPPPARTPLQRTLRRVASAPLVSKLLNDSSSSSAAAAAGGATGGTSTTGAPTLPFASGANGANGAADEPFDVSKHIGEISVRPRTYTQERMYSTAATKVVDAQVDIDCFEKLRLLGKGDVGKVYLVREKVSGKLYAMKVLSKKEMVERNKIKRALAEQEILATSNHPFIVTLYHSFQSDEALYLCMEYCMGGEFFRALQTRQTKSVSEADARFYAAEVTAALEYLHLMGFIYRDLKPENILLHQSGHIMLSDFDLSKQSGSAKSPGMAVGLNHTQVVDTRACVDGFRTNSFVGTEEYIAPEVIRGNGHTVAVDWWTLGIFIYEMLFGTTPFKGSDRKRTFANILKKDPKFLDTQSISHSCKNLIKKLLIKDEAKRLGSKSGASEVKNHPWFKSTQWALLRHQKPPMVPVFTKSTRQGQPQRRLDDSEDQGRAYTPQAGSDDPFAQFSSVTLHYTEGDHEDGDITVGDVDGASVRYV</sequence>
<evidence type="ECO:0000256" key="9">
    <source>
        <dbReference type="ARBA" id="ARBA00048679"/>
    </source>
</evidence>
<evidence type="ECO:0000256" key="3">
    <source>
        <dbReference type="ARBA" id="ARBA00022527"/>
    </source>
</evidence>
<dbReference type="OMA" id="MEWSKRV"/>
<evidence type="ECO:0000259" key="11">
    <source>
        <dbReference type="PROSITE" id="PS50011"/>
    </source>
</evidence>
<feature type="compositionally biased region" description="Low complexity" evidence="10">
    <location>
        <begin position="423"/>
        <end position="440"/>
    </location>
</feature>
<dbReference type="GO" id="GO:0097035">
    <property type="term" value="P:regulation of membrane lipid distribution"/>
    <property type="evidence" value="ECO:0007669"/>
    <property type="project" value="UniProtKB-ARBA"/>
</dbReference>
<proteinExistence type="inferred from homology"/>
<comment type="caution">
    <text evidence="12">The sequence shown here is derived from an EMBL/GenBank/DDBJ whole genome shotgun (WGS) entry which is preliminary data.</text>
</comment>
<dbReference type="FunFam" id="3.30.200.20:FF:001236">
    <property type="entry name" value="AGC/RSK protein kinase"/>
    <property type="match status" value="1"/>
</dbReference>
<dbReference type="RefSeq" id="XP_034013369.1">
    <property type="nucleotide sequence ID" value="XM_034154422.1"/>
</dbReference>
<feature type="domain" description="Protein kinase" evidence="11">
    <location>
        <begin position="503"/>
        <end position="785"/>
    </location>
</feature>
<dbReference type="FunFam" id="1.10.510.10:FF:000121">
    <property type="entry name" value="Serine/threonine-protein kinase nrc-2"/>
    <property type="match status" value="1"/>
</dbReference>
<feature type="compositionally biased region" description="Low complexity" evidence="10">
    <location>
        <begin position="122"/>
        <end position="137"/>
    </location>
</feature>
<evidence type="ECO:0000256" key="7">
    <source>
        <dbReference type="ARBA" id="ARBA00022840"/>
    </source>
</evidence>
<dbReference type="CDD" id="cd05574">
    <property type="entry name" value="STKc_phototropin_like"/>
    <property type="match status" value="1"/>
</dbReference>
<evidence type="ECO:0000256" key="8">
    <source>
        <dbReference type="ARBA" id="ARBA00047899"/>
    </source>
</evidence>
<dbReference type="GO" id="GO:0004674">
    <property type="term" value="F:protein serine/threonine kinase activity"/>
    <property type="evidence" value="ECO:0007669"/>
    <property type="project" value="UniProtKB-KW"/>
</dbReference>
<dbReference type="VEuPathDB" id="FungiDB:DIURU_001835"/>
<evidence type="ECO:0000313" key="13">
    <source>
        <dbReference type="Proteomes" id="UP000449547"/>
    </source>
</evidence>
<evidence type="ECO:0000313" key="12">
    <source>
        <dbReference type="EMBL" id="KAA8904759.1"/>
    </source>
</evidence>
<keyword evidence="3" id="KW-0723">Serine/threonine-protein kinase</keyword>
<feature type="region of interest" description="Disordered" evidence="10">
    <location>
        <begin position="803"/>
        <end position="870"/>
    </location>
</feature>
<dbReference type="GeneID" id="54780488"/>
<dbReference type="Gene3D" id="3.30.200.20">
    <property type="entry name" value="Phosphorylase Kinase, domain 1"/>
    <property type="match status" value="1"/>
</dbReference>
<evidence type="ECO:0000256" key="2">
    <source>
        <dbReference type="ARBA" id="ARBA00012513"/>
    </source>
</evidence>
<name>A0A642USR8_DIURU</name>
<feature type="compositionally biased region" description="Pro residues" evidence="10">
    <location>
        <begin position="37"/>
        <end position="51"/>
    </location>
</feature>
<organism evidence="12 13">
    <name type="scientific">Diutina rugosa</name>
    <name type="common">Yeast</name>
    <name type="synonym">Candida rugosa</name>
    <dbReference type="NCBI Taxonomy" id="5481"/>
    <lineage>
        <taxon>Eukaryota</taxon>
        <taxon>Fungi</taxon>
        <taxon>Dikarya</taxon>
        <taxon>Ascomycota</taxon>
        <taxon>Saccharomycotina</taxon>
        <taxon>Pichiomycetes</taxon>
        <taxon>Debaryomycetaceae</taxon>
        <taxon>Diutina</taxon>
    </lineage>
</organism>
<feature type="compositionally biased region" description="Low complexity" evidence="10">
    <location>
        <begin position="243"/>
        <end position="259"/>
    </location>
</feature>
<dbReference type="GO" id="GO:0005524">
    <property type="term" value="F:ATP binding"/>
    <property type="evidence" value="ECO:0007669"/>
    <property type="project" value="UniProtKB-KW"/>
</dbReference>
<dbReference type="PROSITE" id="PS00108">
    <property type="entry name" value="PROTEIN_KINASE_ST"/>
    <property type="match status" value="1"/>
</dbReference>
<dbReference type="InterPro" id="IPR000719">
    <property type="entry name" value="Prot_kinase_dom"/>
</dbReference>
<protein>
    <recommendedName>
        <fullName evidence="2">non-specific serine/threonine protein kinase</fullName>
        <ecNumber evidence="2">2.7.11.1</ecNumber>
    </recommendedName>
</protein>
<feature type="region of interest" description="Disordered" evidence="10">
    <location>
        <begin position="289"/>
        <end position="310"/>
    </location>
</feature>
<evidence type="ECO:0000256" key="6">
    <source>
        <dbReference type="ARBA" id="ARBA00022777"/>
    </source>
</evidence>
<dbReference type="InterPro" id="IPR008271">
    <property type="entry name" value="Ser/Thr_kinase_AS"/>
</dbReference>
<comment type="similarity">
    <text evidence="1">Belongs to the protein kinase superfamily. AGC Ser/Thr protein kinase family.</text>
</comment>
<feature type="compositionally biased region" description="Pro residues" evidence="10">
    <location>
        <begin position="214"/>
        <end position="225"/>
    </location>
</feature>
<evidence type="ECO:0000256" key="4">
    <source>
        <dbReference type="ARBA" id="ARBA00022679"/>
    </source>
</evidence>
<evidence type="ECO:0000256" key="5">
    <source>
        <dbReference type="ARBA" id="ARBA00022741"/>
    </source>
</evidence>
<feature type="region of interest" description="Disordered" evidence="10">
    <location>
        <begin position="325"/>
        <end position="401"/>
    </location>
</feature>
<dbReference type="PROSITE" id="PS50011">
    <property type="entry name" value="PROTEIN_KINASE_DOM"/>
    <property type="match status" value="1"/>
</dbReference>
<dbReference type="InterPro" id="IPR011009">
    <property type="entry name" value="Kinase-like_dom_sf"/>
</dbReference>
<reference evidence="12 13" key="1">
    <citation type="submission" date="2019-07" db="EMBL/GenBank/DDBJ databases">
        <title>Genome assembly of two rare yeast pathogens: Diutina rugosa and Trichomonascus ciferrii.</title>
        <authorList>
            <person name="Mixao V."/>
            <person name="Saus E."/>
            <person name="Hansen A."/>
            <person name="Lass-Flor C."/>
            <person name="Gabaldon T."/>
        </authorList>
    </citation>
    <scope>NUCLEOTIDE SEQUENCE [LARGE SCALE GENOMIC DNA]</scope>
    <source>
        <strain evidence="12 13">CBS 613</strain>
    </source>
</reference>
<feature type="compositionally biased region" description="Basic and acidic residues" evidence="10">
    <location>
        <begin position="1"/>
        <end position="18"/>
    </location>
</feature>
<evidence type="ECO:0000256" key="1">
    <source>
        <dbReference type="ARBA" id="ARBA00009903"/>
    </source>
</evidence>
<keyword evidence="4" id="KW-0808">Transferase</keyword>
<accession>A0A642USR8</accession>
<keyword evidence="13" id="KW-1185">Reference proteome</keyword>
<dbReference type="Gene3D" id="1.10.510.10">
    <property type="entry name" value="Transferase(Phosphotransferase) domain 1"/>
    <property type="match status" value="1"/>
</dbReference>
<dbReference type="Proteomes" id="UP000449547">
    <property type="component" value="Unassembled WGS sequence"/>
</dbReference>
<dbReference type="PANTHER" id="PTHR45637">
    <property type="entry name" value="FLIPPASE KINASE 1-RELATED"/>
    <property type="match status" value="1"/>
</dbReference>
<gene>
    <name evidence="12" type="ORF">DIURU_001835</name>
</gene>
<comment type="catalytic activity">
    <reaction evidence="8">
        <text>L-threonyl-[protein] + ATP = O-phospho-L-threonyl-[protein] + ADP + H(+)</text>
        <dbReference type="Rhea" id="RHEA:46608"/>
        <dbReference type="Rhea" id="RHEA-COMP:11060"/>
        <dbReference type="Rhea" id="RHEA-COMP:11605"/>
        <dbReference type="ChEBI" id="CHEBI:15378"/>
        <dbReference type="ChEBI" id="CHEBI:30013"/>
        <dbReference type="ChEBI" id="CHEBI:30616"/>
        <dbReference type="ChEBI" id="CHEBI:61977"/>
        <dbReference type="ChEBI" id="CHEBI:456216"/>
        <dbReference type="EC" id="2.7.11.1"/>
    </reaction>
</comment>
<dbReference type="EMBL" id="SWFT01000053">
    <property type="protein sequence ID" value="KAA8904759.1"/>
    <property type="molecule type" value="Genomic_DNA"/>
</dbReference>
<dbReference type="AlphaFoldDB" id="A0A642USR8"/>
<keyword evidence="6" id="KW-0418">Kinase</keyword>
<feature type="region of interest" description="Disordered" evidence="10">
    <location>
        <begin position="186"/>
        <end position="273"/>
    </location>
</feature>
<feature type="compositionally biased region" description="Basic and acidic residues" evidence="10">
    <location>
        <begin position="815"/>
        <end position="824"/>
    </location>
</feature>
<feature type="region of interest" description="Disordered" evidence="10">
    <location>
        <begin position="421"/>
        <end position="440"/>
    </location>
</feature>